<keyword evidence="3" id="KW-1185">Reference proteome</keyword>
<keyword evidence="1" id="KW-0175">Coiled coil</keyword>
<name>A0A015KTZ5_RHIIW</name>
<sequence length="125" mass="13915">MSKIVDDFEKNLNDLDSELDNIQKCAQEILQKVENSFSYPYSISSVTNELNVLLLATQHFEKRAKSFGVTSLTTNSTTAASTDIKAINEPGRLNTMVEEKKLAVDALNQESKRIADNAKAAYQLQ</sequence>
<dbReference type="Proteomes" id="UP000022910">
    <property type="component" value="Unassembled WGS sequence"/>
</dbReference>
<proteinExistence type="predicted"/>
<feature type="coiled-coil region" evidence="1">
    <location>
        <begin position="5"/>
        <end position="32"/>
    </location>
</feature>
<comment type="caution">
    <text evidence="2">The sequence shown here is derived from an EMBL/GenBank/DDBJ whole genome shotgun (WGS) entry which is preliminary data.</text>
</comment>
<evidence type="ECO:0000313" key="2">
    <source>
        <dbReference type="EMBL" id="EXX71084.1"/>
    </source>
</evidence>
<dbReference type="EMBL" id="JEMT01016266">
    <property type="protein sequence ID" value="EXX71084.1"/>
    <property type="molecule type" value="Genomic_DNA"/>
</dbReference>
<evidence type="ECO:0000313" key="3">
    <source>
        <dbReference type="Proteomes" id="UP000022910"/>
    </source>
</evidence>
<dbReference type="OrthoDB" id="2368473at2759"/>
<protein>
    <submittedName>
        <fullName evidence="2">Uncharacterized protein</fullName>
    </submittedName>
</protein>
<dbReference type="HOGENOM" id="CLU_1993836_0_0_1"/>
<gene>
    <name evidence="2" type="ORF">RirG_081830</name>
</gene>
<organism evidence="2 3">
    <name type="scientific">Rhizophagus irregularis (strain DAOM 197198w)</name>
    <name type="common">Glomus intraradices</name>
    <dbReference type="NCBI Taxonomy" id="1432141"/>
    <lineage>
        <taxon>Eukaryota</taxon>
        <taxon>Fungi</taxon>
        <taxon>Fungi incertae sedis</taxon>
        <taxon>Mucoromycota</taxon>
        <taxon>Glomeromycotina</taxon>
        <taxon>Glomeromycetes</taxon>
        <taxon>Glomerales</taxon>
        <taxon>Glomeraceae</taxon>
        <taxon>Rhizophagus</taxon>
    </lineage>
</organism>
<accession>A0A015KTZ5</accession>
<dbReference type="AlphaFoldDB" id="A0A015KTZ5"/>
<evidence type="ECO:0000256" key="1">
    <source>
        <dbReference type="SAM" id="Coils"/>
    </source>
</evidence>
<reference evidence="2 3" key="1">
    <citation type="submission" date="2014-02" db="EMBL/GenBank/DDBJ databases">
        <title>Single nucleus genome sequencing reveals high similarity among nuclei of an endomycorrhizal fungus.</title>
        <authorList>
            <person name="Lin K."/>
            <person name="Geurts R."/>
            <person name="Zhang Z."/>
            <person name="Limpens E."/>
            <person name="Saunders D.G."/>
            <person name="Mu D."/>
            <person name="Pang E."/>
            <person name="Cao H."/>
            <person name="Cha H."/>
            <person name="Lin T."/>
            <person name="Zhou Q."/>
            <person name="Shang Y."/>
            <person name="Li Y."/>
            <person name="Ivanov S."/>
            <person name="Sharma T."/>
            <person name="Velzen R.V."/>
            <person name="Ruijter N.D."/>
            <person name="Aanen D.K."/>
            <person name="Win J."/>
            <person name="Kamoun S."/>
            <person name="Bisseling T."/>
            <person name="Huang S."/>
        </authorList>
    </citation>
    <scope>NUCLEOTIDE SEQUENCE [LARGE SCALE GENOMIC DNA]</scope>
    <source>
        <strain evidence="3">DAOM197198w</strain>
    </source>
</reference>